<dbReference type="PROSITE" id="PS50011">
    <property type="entry name" value="PROTEIN_KINASE_DOM"/>
    <property type="match status" value="1"/>
</dbReference>
<evidence type="ECO:0000256" key="3">
    <source>
        <dbReference type="ARBA" id="ARBA00022777"/>
    </source>
</evidence>
<dbReference type="KEGG" id="ccos:Pan44_03440"/>
<dbReference type="AlphaFoldDB" id="A0A517S885"/>
<dbReference type="RefSeq" id="WP_145026619.1">
    <property type="nucleotide sequence ID" value="NZ_CP036271.1"/>
</dbReference>
<keyword evidence="3 7" id="KW-0418">Kinase</keyword>
<dbReference type="InterPro" id="IPR008271">
    <property type="entry name" value="Ser/Thr_kinase_AS"/>
</dbReference>
<dbReference type="PANTHER" id="PTHR43289:SF6">
    <property type="entry name" value="SERINE_THREONINE-PROTEIN KINASE NEKL-3"/>
    <property type="match status" value="1"/>
</dbReference>
<dbReference type="InParanoid" id="A0A517S885"/>
<evidence type="ECO:0000256" key="1">
    <source>
        <dbReference type="ARBA" id="ARBA00022679"/>
    </source>
</evidence>
<dbReference type="CDD" id="cd14014">
    <property type="entry name" value="STKc_PknB_like"/>
    <property type="match status" value="1"/>
</dbReference>
<dbReference type="OrthoDB" id="6111975at2"/>
<dbReference type="EMBL" id="CP036271">
    <property type="protein sequence ID" value="QDT52335.1"/>
    <property type="molecule type" value="Genomic_DNA"/>
</dbReference>
<dbReference type="Gene3D" id="1.10.510.10">
    <property type="entry name" value="Transferase(Phosphotransferase) domain 1"/>
    <property type="match status" value="1"/>
</dbReference>
<dbReference type="GO" id="GO:0005524">
    <property type="term" value="F:ATP binding"/>
    <property type="evidence" value="ECO:0007669"/>
    <property type="project" value="UniProtKB-UniRule"/>
</dbReference>
<proteinExistence type="predicted"/>
<sequence length="275" mass="29548">MSHPPAIGPYRVLRQLGEGGMGVVYLAEDPAGKQLALKVPTPMLLLEPTYVRRLYREALAAAQIDHPGIARIFDVQQDRDRYYLVMAYITGRTLAETLDGGRRYSIPDSLALVSALARIVQVAHDAGIIHRDLKPGNIMLAPDGEPIVMDFGMARSINATDSLLTPTGAVAGTPGYMAPEQITADPADIGPACDIYALGVLLYELLTNSVPFSGNLATLLGSIVADPPTPLRRHLPDLPPALESACLKAMEKEPAKRYRSALEFAQTLDSLNAPA</sequence>
<keyword evidence="8" id="KW-1185">Reference proteome</keyword>
<dbReference type="InterPro" id="IPR000719">
    <property type="entry name" value="Prot_kinase_dom"/>
</dbReference>
<protein>
    <submittedName>
        <fullName evidence="7">Serine/threonine-protein kinase StkP</fullName>
        <ecNumber evidence="7">2.7.11.1</ecNumber>
    </submittedName>
</protein>
<dbReference type="Gene3D" id="3.30.200.20">
    <property type="entry name" value="Phosphorylase Kinase, domain 1"/>
    <property type="match status" value="1"/>
</dbReference>
<keyword evidence="4 5" id="KW-0067">ATP-binding</keyword>
<evidence type="ECO:0000256" key="4">
    <source>
        <dbReference type="ARBA" id="ARBA00022840"/>
    </source>
</evidence>
<keyword evidence="2 5" id="KW-0547">Nucleotide-binding</keyword>
<dbReference type="GO" id="GO:0004674">
    <property type="term" value="F:protein serine/threonine kinase activity"/>
    <property type="evidence" value="ECO:0007669"/>
    <property type="project" value="UniProtKB-EC"/>
</dbReference>
<dbReference type="InterPro" id="IPR017441">
    <property type="entry name" value="Protein_kinase_ATP_BS"/>
</dbReference>
<evidence type="ECO:0000313" key="8">
    <source>
        <dbReference type="Proteomes" id="UP000315700"/>
    </source>
</evidence>
<evidence type="ECO:0000256" key="2">
    <source>
        <dbReference type="ARBA" id="ARBA00022741"/>
    </source>
</evidence>
<dbReference type="EC" id="2.7.11.1" evidence="7"/>
<dbReference type="SUPFAM" id="SSF56112">
    <property type="entry name" value="Protein kinase-like (PK-like)"/>
    <property type="match status" value="1"/>
</dbReference>
<reference evidence="7 8" key="1">
    <citation type="submission" date="2019-02" db="EMBL/GenBank/DDBJ databases">
        <title>Deep-cultivation of Planctomycetes and their phenomic and genomic characterization uncovers novel biology.</title>
        <authorList>
            <person name="Wiegand S."/>
            <person name="Jogler M."/>
            <person name="Boedeker C."/>
            <person name="Pinto D."/>
            <person name="Vollmers J."/>
            <person name="Rivas-Marin E."/>
            <person name="Kohn T."/>
            <person name="Peeters S.H."/>
            <person name="Heuer A."/>
            <person name="Rast P."/>
            <person name="Oberbeckmann S."/>
            <person name="Bunk B."/>
            <person name="Jeske O."/>
            <person name="Meyerdierks A."/>
            <person name="Storesund J.E."/>
            <person name="Kallscheuer N."/>
            <person name="Luecker S."/>
            <person name="Lage O.M."/>
            <person name="Pohl T."/>
            <person name="Merkel B.J."/>
            <person name="Hornburger P."/>
            <person name="Mueller R.-W."/>
            <person name="Bruemmer F."/>
            <person name="Labrenz M."/>
            <person name="Spormann A.M."/>
            <person name="Op den Camp H."/>
            <person name="Overmann J."/>
            <person name="Amann R."/>
            <person name="Jetten M.S.M."/>
            <person name="Mascher T."/>
            <person name="Medema M.H."/>
            <person name="Devos D.P."/>
            <person name="Kaster A.-K."/>
            <person name="Ovreas L."/>
            <person name="Rohde M."/>
            <person name="Galperin M.Y."/>
            <person name="Jogler C."/>
        </authorList>
    </citation>
    <scope>NUCLEOTIDE SEQUENCE [LARGE SCALE GENOMIC DNA]</scope>
    <source>
        <strain evidence="7 8">Pan44</strain>
    </source>
</reference>
<accession>A0A517S885</accession>
<dbReference type="PROSITE" id="PS00107">
    <property type="entry name" value="PROTEIN_KINASE_ATP"/>
    <property type="match status" value="1"/>
</dbReference>
<evidence type="ECO:0000259" key="6">
    <source>
        <dbReference type="PROSITE" id="PS50011"/>
    </source>
</evidence>
<dbReference type="SMART" id="SM00220">
    <property type="entry name" value="S_TKc"/>
    <property type="match status" value="1"/>
</dbReference>
<gene>
    <name evidence="7" type="primary">stkP_1</name>
    <name evidence="7" type="ORF">Pan44_03440</name>
</gene>
<dbReference type="Proteomes" id="UP000315700">
    <property type="component" value="Chromosome"/>
</dbReference>
<feature type="binding site" evidence="5">
    <location>
        <position position="38"/>
    </location>
    <ligand>
        <name>ATP</name>
        <dbReference type="ChEBI" id="CHEBI:30616"/>
    </ligand>
</feature>
<evidence type="ECO:0000313" key="7">
    <source>
        <dbReference type="EMBL" id="QDT52335.1"/>
    </source>
</evidence>
<keyword evidence="1 7" id="KW-0808">Transferase</keyword>
<dbReference type="PANTHER" id="PTHR43289">
    <property type="entry name" value="MITOGEN-ACTIVATED PROTEIN KINASE KINASE KINASE 20-RELATED"/>
    <property type="match status" value="1"/>
</dbReference>
<name>A0A517S885_9PLAN</name>
<dbReference type="InterPro" id="IPR011009">
    <property type="entry name" value="Kinase-like_dom_sf"/>
</dbReference>
<organism evidence="7 8">
    <name type="scientific">Caulifigura coniformis</name>
    <dbReference type="NCBI Taxonomy" id="2527983"/>
    <lineage>
        <taxon>Bacteria</taxon>
        <taxon>Pseudomonadati</taxon>
        <taxon>Planctomycetota</taxon>
        <taxon>Planctomycetia</taxon>
        <taxon>Planctomycetales</taxon>
        <taxon>Planctomycetaceae</taxon>
        <taxon>Caulifigura</taxon>
    </lineage>
</organism>
<dbReference type="Pfam" id="PF00069">
    <property type="entry name" value="Pkinase"/>
    <property type="match status" value="1"/>
</dbReference>
<dbReference type="PROSITE" id="PS00108">
    <property type="entry name" value="PROTEIN_KINASE_ST"/>
    <property type="match status" value="1"/>
</dbReference>
<feature type="domain" description="Protein kinase" evidence="6">
    <location>
        <begin position="10"/>
        <end position="271"/>
    </location>
</feature>
<evidence type="ECO:0000256" key="5">
    <source>
        <dbReference type="PROSITE-ProRule" id="PRU10141"/>
    </source>
</evidence>